<dbReference type="EMBL" id="JAQQXR010000006">
    <property type="protein sequence ID" value="MDC8759264.1"/>
    <property type="molecule type" value="Genomic_DNA"/>
</dbReference>
<dbReference type="Gene3D" id="2.120.10.30">
    <property type="entry name" value="TolB, C-terminal domain"/>
    <property type="match status" value="1"/>
</dbReference>
<name>A0ABT5K2P7_9BURK</name>
<dbReference type="SUPFAM" id="SSF63829">
    <property type="entry name" value="Calcium-dependent phosphotriesterase"/>
    <property type="match status" value="1"/>
</dbReference>
<dbReference type="InterPro" id="IPR013658">
    <property type="entry name" value="SGL"/>
</dbReference>
<evidence type="ECO:0000313" key="3">
    <source>
        <dbReference type="EMBL" id="MDC8759264.1"/>
    </source>
</evidence>
<dbReference type="InterPro" id="IPR005511">
    <property type="entry name" value="SMP-30"/>
</dbReference>
<evidence type="ECO:0000256" key="1">
    <source>
        <dbReference type="ARBA" id="ARBA00008853"/>
    </source>
</evidence>
<dbReference type="PANTHER" id="PTHR10907">
    <property type="entry name" value="REGUCALCIN"/>
    <property type="match status" value="1"/>
</dbReference>
<proteinExistence type="inferred from homology"/>
<evidence type="ECO:0000313" key="4">
    <source>
        <dbReference type="Proteomes" id="UP001221208"/>
    </source>
</evidence>
<dbReference type="Proteomes" id="UP001221208">
    <property type="component" value="Unassembled WGS sequence"/>
</dbReference>
<dbReference type="PANTHER" id="PTHR10907:SF47">
    <property type="entry name" value="REGUCALCIN"/>
    <property type="match status" value="1"/>
</dbReference>
<feature type="domain" description="SMP-30/Gluconolactonase/LRE-like region" evidence="2">
    <location>
        <begin position="16"/>
        <end position="263"/>
    </location>
</feature>
<reference evidence="3 4" key="1">
    <citation type="submission" date="2022-10" db="EMBL/GenBank/DDBJ databases">
        <title>Janthinobacterium sp. hw3 Genome sequencing.</title>
        <authorList>
            <person name="Park S."/>
        </authorList>
    </citation>
    <scope>NUCLEOTIDE SEQUENCE [LARGE SCALE GENOMIC DNA]</scope>
    <source>
        <strain evidence="4">hw3</strain>
    </source>
</reference>
<dbReference type="Pfam" id="PF08450">
    <property type="entry name" value="SGL"/>
    <property type="match status" value="1"/>
</dbReference>
<organism evidence="3 4">
    <name type="scientific">Janthinobacterium fluminis</name>
    <dbReference type="NCBI Taxonomy" id="2987524"/>
    <lineage>
        <taxon>Bacteria</taxon>
        <taxon>Pseudomonadati</taxon>
        <taxon>Pseudomonadota</taxon>
        <taxon>Betaproteobacteria</taxon>
        <taxon>Burkholderiales</taxon>
        <taxon>Oxalobacteraceae</taxon>
        <taxon>Janthinobacterium</taxon>
    </lineage>
</organism>
<dbReference type="PRINTS" id="PR01790">
    <property type="entry name" value="SMP30FAMILY"/>
</dbReference>
<keyword evidence="4" id="KW-1185">Reference proteome</keyword>
<comment type="similarity">
    <text evidence="1">Belongs to the SMP-30/CGR1 family.</text>
</comment>
<protein>
    <submittedName>
        <fullName evidence="3">SMP-30/gluconolactonase/LRE family protein</fullName>
    </submittedName>
</protein>
<evidence type="ECO:0000259" key="2">
    <source>
        <dbReference type="Pfam" id="PF08450"/>
    </source>
</evidence>
<dbReference type="InterPro" id="IPR011042">
    <property type="entry name" value="6-blade_b-propeller_TolB-like"/>
</dbReference>
<accession>A0ABT5K2P7</accession>
<sequence length="297" mass="32203">MTKHHIEVAYDAAMQVGECPLWQPDEAALYWVDIEGFSVHRLHPASGAHRAWRMDSEPSALARNAGGGLVVALRSGFAHLDTGSGAVTPIAPAPYETATTRFNDGRVDPAGRFWVGTIYEPRDKQAAQMYCLERGEVRLVWSGGMTVSNGLGFSPDQRTLYHADTTSHRIDRYAFDAASGSVSAPAEFKRFSTDKANNYGGRPDGAAVDSEGNYWCAMFEGGRLLRIAPDGAVLSEIALPLRCPTMLAFGGEDLRTLYVTSASYKRPAEELAAYPLSGRLLSLRVEVAGRAEPAYIA</sequence>
<dbReference type="RefSeq" id="WP_273672337.1">
    <property type="nucleotide sequence ID" value="NZ_JAQQXR010000006.1"/>
</dbReference>
<comment type="caution">
    <text evidence="3">The sequence shown here is derived from an EMBL/GenBank/DDBJ whole genome shotgun (WGS) entry which is preliminary data.</text>
</comment>
<gene>
    <name evidence="3" type="ORF">OIK44_16905</name>
</gene>